<keyword evidence="1" id="KW-0732">Signal</keyword>
<dbReference type="InterPro" id="IPR001466">
    <property type="entry name" value="Beta-lactam-related"/>
</dbReference>
<dbReference type="PANTHER" id="PTHR46825:SF9">
    <property type="entry name" value="BETA-LACTAMASE-RELATED DOMAIN-CONTAINING PROTEIN"/>
    <property type="match status" value="1"/>
</dbReference>
<dbReference type="Gene3D" id="3.40.710.10">
    <property type="entry name" value="DD-peptidase/beta-lactamase superfamily"/>
    <property type="match status" value="1"/>
</dbReference>
<name>A0ABU3PDK5_9BURK</name>
<dbReference type="EMBL" id="JAVXZY010000005">
    <property type="protein sequence ID" value="MDT9000208.1"/>
    <property type="molecule type" value="Genomic_DNA"/>
</dbReference>
<organism evidence="3 4">
    <name type="scientific">Roseateles aquae</name>
    <dbReference type="NCBI Taxonomy" id="3077235"/>
    <lineage>
        <taxon>Bacteria</taxon>
        <taxon>Pseudomonadati</taxon>
        <taxon>Pseudomonadota</taxon>
        <taxon>Betaproteobacteria</taxon>
        <taxon>Burkholderiales</taxon>
        <taxon>Sphaerotilaceae</taxon>
        <taxon>Roseateles</taxon>
    </lineage>
</organism>
<reference evidence="3" key="1">
    <citation type="submission" date="2023-09" db="EMBL/GenBank/DDBJ databases">
        <title>Paucibacter sp. APW11 Genome sequencing and assembly.</title>
        <authorList>
            <person name="Kim I."/>
        </authorList>
    </citation>
    <scope>NUCLEOTIDE SEQUENCE</scope>
    <source>
        <strain evidence="3">APW11</strain>
    </source>
</reference>
<dbReference type="SUPFAM" id="SSF56601">
    <property type="entry name" value="beta-lactamase/transpeptidase-like"/>
    <property type="match status" value="1"/>
</dbReference>
<gene>
    <name evidence="3" type="ORF">RQP53_13105</name>
</gene>
<comment type="caution">
    <text evidence="3">The sequence shown here is derived from an EMBL/GenBank/DDBJ whole genome shotgun (WGS) entry which is preliminary data.</text>
</comment>
<feature type="signal peptide" evidence="1">
    <location>
        <begin position="1"/>
        <end position="27"/>
    </location>
</feature>
<proteinExistence type="predicted"/>
<keyword evidence="4" id="KW-1185">Reference proteome</keyword>
<dbReference type="GO" id="GO:0016787">
    <property type="term" value="F:hydrolase activity"/>
    <property type="evidence" value="ECO:0007669"/>
    <property type="project" value="UniProtKB-KW"/>
</dbReference>
<evidence type="ECO:0000259" key="2">
    <source>
        <dbReference type="Pfam" id="PF00144"/>
    </source>
</evidence>
<dbReference type="Pfam" id="PF00144">
    <property type="entry name" value="Beta-lactamase"/>
    <property type="match status" value="1"/>
</dbReference>
<dbReference type="Proteomes" id="UP001246372">
    <property type="component" value="Unassembled WGS sequence"/>
</dbReference>
<dbReference type="InterPro" id="IPR050491">
    <property type="entry name" value="AmpC-like"/>
</dbReference>
<feature type="domain" description="Beta-lactamase-related" evidence="2">
    <location>
        <begin position="51"/>
        <end position="352"/>
    </location>
</feature>
<sequence length="557" mass="59785">MIAIQGPALKTLSIGLLLAGLSAASLAQTLPSAAEVKAYADKLLDAQKIEGPGVAVLVARDKEVLYRSARGMASVELGVPLSADHVFRIGSVTKQFAATALLKLIDEGRAKLDDPLSKYLSSYPQGEKITLLQLLNHTSGVKSYTSIPGYMDQPIRRTLTTAQLIDEFKNLPVDFQPGEGWLYNNSGYVLLGAVIEAISGKPWHEYVKEAVLKPAKLARTQYPGEDLLIKGMVTGYGYGPEGLGVADYLSMTQPHAAGALVSTVDDLWHWNQALHGGQLISQASYKRMVTPEGKAAASNYGFGIMTGTLRGQTLYQHGGGINGFISSLSYLPQTKTTVVLLRNAMGPGVDLEAVAQKLGAFAIGKPIVDPKPIAVPADQLKALQGIYAKDEQNSRTLSFVDGKLLSTRSGGRPFPLVPIGKDEFAFEGSMARIAIERDAKGGLSGLKFWPNGEGTPEVWKRVGDLPRVNFIELNEAQKDALLGEYVSPQIQIKVFKDAKGVLRGQAAGQAPFELKATAPDQLLVVEVDAKLGFVMVDGRASEMQFSQGPAKLSLKRR</sequence>
<dbReference type="InterPro" id="IPR012338">
    <property type="entry name" value="Beta-lactam/transpept-like"/>
</dbReference>
<dbReference type="PANTHER" id="PTHR46825">
    <property type="entry name" value="D-ALANYL-D-ALANINE-CARBOXYPEPTIDASE/ENDOPEPTIDASE AMPH"/>
    <property type="match status" value="1"/>
</dbReference>
<dbReference type="EC" id="3.1.1.103" evidence="3"/>
<keyword evidence="3" id="KW-0378">Hydrolase</keyword>
<evidence type="ECO:0000256" key="1">
    <source>
        <dbReference type="SAM" id="SignalP"/>
    </source>
</evidence>
<accession>A0ABU3PDK5</accession>
<dbReference type="RefSeq" id="WP_315650769.1">
    <property type="nucleotide sequence ID" value="NZ_JAVXZY010000005.1"/>
</dbReference>
<feature type="chain" id="PRO_5045567772" evidence="1">
    <location>
        <begin position="28"/>
        <end position="557"/>
    </location>
</feature>
<evidence type="ECO:0000313" key="3">
    <source>
        <dbReference type="EMBL" id="MDT9000208.1"/>
    </source>
</evidence>
<evidence type="ECO:0000313" key="4">
    <source>
        <dbReference type="Proteomes" id="UP001246372"/>
    </source>
</evidence>
<protein>
    <submittedName>
        <fullName evidence="3">Serine hydrolase domain-containing protein</fullName>
        <ecNumber evidence="3">3.1.1.103</ecNumber>
    </submittedName>
</protein>